<dbReference type="InterPro" id="IPR014729">
    <property type="entry name" value="Rossmann-like_a/b/a_fold"/>
</dbReference>
<reference evidence="2" key="1">
    <citation type="journal article" date="2015" name="Nature">
        <title>Complex archaea that bridge the gap between prokaryotes and eukaryotes.</title>
        <authorList>
            <person name="Spang A."/>
            <person name="Saw J.H."/>
            <person name="Jorgensen S.L."/>
            <person name="Zaremba-Niedzwiedzka K."/>
            <person name="Martijn J."/>
            <person name="Lind A.E."/>
            <person name="van Eijk R."/>
            <person name="Schleper C."/>
            <person name="Guy L."/>
            <person name="Ettema T.J."/>
        </authorList>
    </citation>
    <scope>NUCLEOTIDE SEQUENCE</scope>
</reference>
<name>A0A0F9C2C7_9ZZZZ</name>
<dbReference type="Gene3D" id="3.40.50.620">
    <property type="entry name" value="HUPs"/>
    <property type="match status" value="1"/>
</dbReference>
<evidence type="ECO:0008006" key="3">
    <source>
        <dbReference type="Google" id="ProtNLM"/>
    </source>
</evidence>
<accession>A0A0F9C2C7</accession>
<dbReference type="EMBL" id="LAZR01046367">
    <property type="protein sequence ID" value="KKK96694.1"/>
    <property type="molecule type" value="Genomic_DNA"/>
</dbReference>
<organism evidence="2">
    <name type="scientific">marine sediment metagenome</name>
    <dbReference type="NCBI Taxonomy" id="412755"/>
    <lineage>
        <taxon>unclassified sequences</taxon>
        <taxon>metagenomes</taxon>
        <taxon>ecological metagenomes</taxon>
    </lineage>
</organism>
<keyword evidence="1" id="KW-0812">Transmembrane</keyword>
<gene>
    <name evidence="2" type="ORF">LCGC14_2660190</name>
</gene>
<keyword evidence="1" id="KW-0472">Membrane</keyword>
<feature type="transmembrane region" description="Helical" evidence="1">
    <location>
        <begin position="106"/>
        <end position="128"/>
    </location>
</feature>
<protein>
    <recommendedName>
        <fullName evidence="3">MotA/TolQ/ExbB proton channel domain-containing protein</fullName>
    </recommendedName>
</protein>
<evidence type="ECO:0000256" key="1">
    <source>
        <dbReference type="SAM" id="Phobius"/>
    </source>
</evidence>
<comment type="caution">
    <text evidence="2">The sequence shown here is derived from an EMBL/GenBank/DDBJ whole genome shotgun (WGS) entry which is preliminary data.</text>
</comment>
<keyword evidence="1" id="KW-1133">Transmembrane helix</keyword>
<sequence length="155" mass="17306">MDIAQQMELLTRGTEHVYSPEELADRLGEAGKQGRQLRIKLGLDPTAPALLGWNQIAFMAMIIAYSAWRIYAGLTGPGPYGAQIANEPALAPMLAPIAKLHATLTVIIYGTLIAAAILFQGLTARYYFSRRRRLLEYLQQTPKWILDIQRTTARH</sequence>
<dbReference type="AlphaFoldDB" id="A0A0F9C2C7"/>
<evidence type="ECO:0000313" key="2">
    <source>
        <dbReference type="EMBL" id="KKK96694.1"/>
    </source>
</evidence>
<feature type="transmembrane region" description="Helical" evidence="1">
    <location>
        <begin position="47"/>
        <end position="68"/>
    </location>
</feature>
<proteinExistence type="predicted"/>